<evidence type="ECO:0000259" key="5">
    <source>
        <dbReference type="PROSITE" id="PS50106"/>
    </source>
</evidence>
<accession>A0A545UK00</accession>
<proteinExistence type="inferred from homology"/>
<dbReference type="PRINTS" id="PR00834">
    <property type="entry name" value="PROTEASES2C"/>
</dbReference>
<dbReference type="EMBL" id="VIKS01000001">
    <property type="protein sequence ID" value="TQV89795.1"/>
    <property type="molecule type" value="Genomic_DNA"/>
</dbReference>
<evidence type="ECO:0000313" key="7">
    <source>
        <dbReference type="Proteomes" id="UP000315439"/>
    </source>
</evidence>
<evidence type="ECO:0000256" key="3">
    <source>
        <dbReference type="ARBA" id="ARBA00022801"/>
    </source>
</evidence>
<evidence type="ECO:0000256" key="4">
    <source>
        <dbReference type="SAM" id="Phobius"/>
    </source>
</evidence>
<comment type="caution">
    <text evidence="6">The sequence shown here is derived from an EMBL/GenBank/DDBJ whole genome shotgun (WGS) entry which is preliminary data.</text>
</comment>
<keyword evidence="4" id="KW-0472">Membrane</keyword>
<dbReference type="GO" id="GO:0004252">
    <property type="term" value="F:serine-type endopeptidase activity"/>
    <property type="evidence" value="ECO:0007669"/>
    <property type="project" value="InterPro"/>
</dbReference>
<dbReference type="InterPro" id="IPR001940">
    <property type="entry name" value="Peptidase_S1C"/>
</dbReference>
<dbReference type="Proteomes" id="UP000315439">
    <property type="component" value="Unassembled WGS sequence"/>
</dbReference>
<dbReference type="SMART" id="SM00228">
    <property type="entry name" value="PDZ"/>
    <property type="match status" value="1"/>
</dbReference>
<feature type="transmembrane region" description="Helical" evidence="4">
    <location>
        <begin position="9"/>
        <end position="28"/>
    </location>
</feature>
<dbReference type="RefSeq" id="WP_142891859.1">
    <property type="nucleotide sequence ID" value="NZ_ML660160.1"/>
</dbReference>
<protein>
    <submittedName>
        <fullName evidence="6">Trypsin-like serine protease</fullName>
    </submittedName>
</protein>
<dbReference type="InterPro" id="IPR036034">
    <property type="entry name" value="PDZ_sf"/>
</dbReference>
<feature type="domain" description="PDZ" evidence="5">
    <location>
        <begin position="272"/>
        <end position="341"/>
    </location>
</feature>
<gene>
    <name evidence="6" type="ORF">FLL46_02635</name>
</gene>
<keyword evidence="4" id="KW-0812">Transmembrane</keyword>
<dbReference type="PANTHER" id="PTHR43343">
    <property type="entry name" value="PEPTIDASE S12"/>
    <property type="match status" value="1"/>
</dbReference>
<dbReference type="SUPFAM" id="SSF50494">
    <property type="entry name" value="Trypsin-like serine proteases"/>
    <property type="match status" value="1"/>
</dbReference>
<keyword evidence="7" id="KW-1185">Reference proteome</keyword>
<comment type="similarity">
    <text evidence="1">Belongs to the peptidase S1C family.</text>
</comment>
<evidence type="ECO:0000313" key="6">
    <source>
        <dbReference type="EMBL" id="TQV89795.1"/>
    </source>
</evidence>
<sequence length="383" mass="42090">MKIISSMTFLIKYIFWGALAGLLILFFMPNSQLPFNWHVAQDIFHFYQTHSRLEAQPASQATLTIDNLSFAEAVEKASPSVITINTYHPKRFRESENLAPNEKILDVAVGIGSGVILSSEGYIVTNYHVINNAERISISLPDGRRRFVEVVGYDVETDIAVLKTNLQALDSAKLATSSGVKTGDLVLAIGSPFGRNQSVSLGIVSAITYQSFAPRIQTDAAINNGNSGGALINSSGEVVGINQMILSSLGGGQTGINYAIPIDRVKKIAEEIISYGRVRKNWLGIDAAEFTEYAHRQRFPDIEFGTGFFVRKIDIDSPAQKAGIQKGDFITRFEKQSISGVASFYKLFYDTPIGKEVEVELIRDGIKLMTKIKLVEKSIQPIS</sequence>
<keyword evidence="3" id="KW-0378">Hydrolase</keyword>
<dbReference type="SUPFAM" id="SSF50156">
    <property type="entry name" value="PDZ domain-like"/>
    <property type="match status" value="1"/>
</dbReference>
<dbReference type="Pfam" id="PF13180">
    <property type="entry name" value="PDZ_2"/>
    <property type="match status" value="1"/>
</dbReference>
<evidence type="ECO:0000256" key="2">
    <source>
        <dbReference type="ARBA" id="ARBA00022670"/>
    </source>
</evidence>
<dbReference type="InterPro" id="IPR051201">
    <property type="entry name" value="Chloro_Bact_Ser_Proteases"/>
</dbReference>
<dbReference type="GO" id="GO:0006508">
    <property type="term" value="P:proteolysis"/>
    <property type="evidence" value="ECO:0007669"/>
    <property type="project" value="UniProtKB-KW"/>
</dbReference>
<dbReference type="OrthoDB" id="9758917at2"/>
<keyword evidence="4" id="KW-1133">Transmembrane helix</keyword>
<dbReference type="InterPro" id="IPR001478">
    <property type="entry name" value="PDZ"/>
</dbReference>
<evidence type="ECO:0000256" key="1">
    <source>
        <dbReference type="ARBA" id="ARBA00010541"/>
    </source>
</evidence>
<dbReference type="PANTHER" id="PTHR43343:SF3">
    <property type="entry name" value="PROTEASE DO-LIKE 8, CHLOROPLASTIC"/>
    <property type="match status" value="1"/>
</dbReference>
<dbReference type="PROSITE" id="PS50106">
    <property type="entry name" value="PDZ"/>
    <property type="match status" value="1"/>
</dbReference>
<name>A0A545UK00_9GAMM</name>
<dbReference type="AlphaFoldDB" id="A0A545UK00"/>
<organism evidence="6 7">
    <name type="scientific">Aliikangiella coralliicola</name>
    <dbReference type="NCBI Taxonomy" id="2592383"/>
    <lineage>
        <taxon>Bacteria</taxon>
        <taxon>Pseudomonadati</taxon>
        <taxon>Pseudomonadota</taxon>
        <taxon>Gammaproteobacteria</taxon>
        <taxon>Oceanospirillales</taxon>
        <taxon>Pleioneaceae</taxon>
        <taxon>Aliikangiella</taxon>
    </lineage>
</organism>
<reference evidence="6 7" key="1">
    <citation type="submission" date="2019-07" db="EMBL/GenBank/DDBJ databases">
        <title>Draft genome for Aliikangiella sp. M105.</title>
        <authorList>
            <person name="Wang G."/>
        </authorList>
    </citation>
    <scope>NUCLEOTIDE SEQUENCE [LARGE SCALE GENOMIC DNA]</scope>
    <source>
        <strain evidence="6 7">M105</strain>
    </source>
</reference>
<dbReference type="Gene3D" id="2.30.42.10">
    <property type="match status" value="1"/>
</dbReference>
<keyword evidence="2 6" id="KW-0645">Protease</keyword>
<dbReference type="Pfam" id="PF13365">
    <property type="entry name" value="Trypsin_2"/>
    <property type="match status" value="1"/>
</dbReference>
<dbReference type="InterPro" id="IPR009003">
    <property type="entry name" value="Peptidase_S1_PA"/>
</dbReference>
<dbReference type="InterPro" id="IPR043504">
    <property type="entry name" value="Peptidase_S1_PA_chymotrypsin"/>
</dbReference>
<dbReference type="Gene3D" id="2.40.10.10">
    <property type="entry name" value="Trypsin-like serine proteases"/>
    <property type="match status" value="2"/>
</dbReference>